<feature type="compositionally biased region" description="Basic and acidic residues" evidence="1">
    <location>
        <begin position="249"/>
        <end position="271"/>
    </location>
</feature>
<accession>A0ABN7RI06</accession>
<feature type="region of interest" description="Disordered" evidence="1">
    <location>
        <begin position="243"/>
        <end position="341"/>
    </location>
</feature>
<protein>
    <submittedName>
        <fullName evidence="2">Oidioi.mRNA.OKI2018_I69.PAR.g8867.t1.cds</fullName>
    </submittedName>
</protein>
<gene>
    <name evidence="2" type="ORF">OKIOD_LOCUS425</name>
</gene>
<feature type="region of interest" description="Disordered" evidence="1">
    <location>
        <begin position="88"/>
        <end position="107"/>
    </location>
</feature>
<evidence type="ECO:0000256" key="1">
    <source>
        <dbReference type="SAM" id="MobiDB-lite"/>
    </source>
</evidence>
<dbReference type="Proteomes" id="UP001158576">
    <property type="component" value="Chromosome PAR"/>
</dbReference>
<keyword evidence="3" id="KW-1185">Reference proteome</keyword>
<feature type="region of interest" description="Disordered" evidence="1">
    <location>
        <begin position="127"/>
        <end position="146"/>
    </location>
</feature>
<sequence>MTDFIPPGPTAFISLSDSEYTTATDSSDDEDYRPSGPVFIQPRVYETEGAGWQPVKIDGDKKDLDAALNKWRGQESSFGKTETLALKQTSGNGGGGVPVAPGAPQKGMRLDNTILQKLMKGKSLKNTVGQELGPEDNVMSDDEDDDYKRKAGDIYIPGEYSERKHETWRTQEQIERYRMNMAFLNRLKPNHLKPKKQIDRQQLYEDLPFHARGRSDAQIILFLANRARLLELKKKYENYEPIYTNGQESKNDQNDVKKEDENDAQDERETSINRPETSFNRQQSYNNSFNHTLSRRSDFRKSRKARKISVDRSRLSQSLYSRDNTLRNDSNVSFENPGEKEDVEFSGVTTIRRDQSVPRKKMEPGQFEASTIKKNFSLSKADKNEIPRVVKRRNESDEMTLSEFKLKRPSEADTEDPENEILQNDGWLTKIRLHGEFYSKWKSKMIQGSYKLFDVTSDGLPVYKRSKKGQDIFLFFDKNKWKISPDTGSNACWVYCKSKSTHELPLEGWKQYEKKKWLPVQKIELFEAV</sequence>
<feature type="compositionally biased region" description="Polar residues" evidence="1">
    <location>
        <begin position="13"/>
        <end position="25"/>
    </location>
</feature>
<dbReference type="EMBL" id="OU015568">
    <property type="protein sequence ID" value="CAG5078004.1"/>
    <property type="molecule type" value="Genomic_DNA"/>
</dbReference>
<name>A0ABN7RI06_OIKDI</name>
<feature type="compositionally biased region" description="Polar residues" evidence="1">
    <location>
        <begin position="315"/>
        <end position="334"/>
    </location>
</feature>
<feature type="compositionally biased region" description="Polar residues" evidence="1">
    <location>
        <begin position="272"/>
        <end position="292"/>
    </location>
</feature>
<evidence type="ECO:0000313" key="3">
    <source>
        <dbReference type="Proteomes" id="UP001158576"/>
    </source>
</evidence>
<feature type="region of interest" description="Disordered" evidence="1">
    <location>
        <begin position="1"/>
        <end position="37"/>
    </location>
</feature>
<reference evidence="2 3" key="1">
    <citation type="submission" date="2021-04" db="EMBL/GenBank/DDBJ databases">
        <authorList>
            <person name="Bliznina A."/>
        </authorList>
    </citation>
    <scope>NUCLEOTIDE SEQUENCE [LARGE SCALE GENOMIC DNA]</scope>
</reference>
<proteinExistence type="predicted"/>
<evidence type="ECO:0000313" key="2">
    <source>
        <dbReference type="EMBL" id="CAG5078004.1"/>
    </source>
</evidence>
<organism evidence="2 3">
    <name type="scientific">Oikopleura dioica</name>
    <name type="common">Tunicate</name>
    <dbReference type="NCBI Taxonomy" id="34765"/>
    <lineage>
        <taxon>Eukaryota</taxon>
        <taxon>Metazoa</taxon>
        <taxon>Chordata</taxon>
        <taxon>Tunicata</taxon>
        <taxon>Appendicularia</taxon>
        <taxon>Copelata</taxon>
        <taxon>Oikopleuridae</taxon>
        <taxon>Oikopleura</taxon>
    </lineage>
</organism>